<comment type="caution">
    <text evidence="1">The sequence shown here is derived from an EMBL/GenBank/DDBJ whole genome shotgun (WGS) entry which is preliminary data.</text>
</comment>
<keyword evidence="2" id="KW-1185">Reference proteome</keyword>
<dbReference type="EMBL" id="PDCK01000043">
    <property type="protein sequence ID" value="PRQ35607.1"/>
    <property type="molecule type" value="Genomic_DNA"/>
</dbReference>
<gene>
    <name evidence="1" type="ORF">RchiOBHm_Chr5g0081821</name>
</gene>
<evidence type="ECO:0000313" key="2">
    <source>
        <dbReference type="Proteomes" id="UP000238479"/>
    </source>
</evidence>
<dbReference type="AlphaFoldDB" id="A0A2P6QN74"/>
<dbReference type="Proteomes" id="UP000238479">
    <property type="component" value="Chromosome 5"/>
</dbReference>
<protein>
    <submittedName>
        <fullName evidence="1">Uncharacterized protein</fullName>
    </submittedName>
</protein>
<proteinExistence type="predicted"/>
<dbReference type="Gramene" id="PRQ35607">
    <property type="protein sequence ID" value="PRQ35607"/>
    <property type="gene ID" value="RchiOBHm_Chr5g0081821"/>
</dbReference>
<accession>A0A2P6QN74</accession>
<evidence type="ECO:0000313" key="1">
    <source>
        <dbReference type="EMBL" id="PRQ35607.1"/>
    </source>
</evidence>
<reference evidence="1 2" key="1">
    <citation type="journal article" date="2018" name="Nat. Genet.">
        <title>The Rosa genome provides new insights in the design of modern roses.</title>
        <authorList>
            <person name="Bendahmane M."/>
        </authorList>
    </citation>
    <scope>NUCLEOTIDE SEQUENCE [LARGE SCALE GENOMIC DNA]</scope>
    <source>
        <strain evidence="2">cv. Old Blush</strain>
    </source>
</reference>
<organism evidence="1 2">
    <name type="scientific">Rosa chinensis</name>
    <name type="common">China rose</name>
    <dbReference type="NCBI Taxonomy" id="74649"/>
    <lineage>
        <taxon>Eukaryota</taxon>
        <taxon>Viridiplantae</taxon>
        <taxon>Streptophyta</taxon>
        <taxon>Embryophyta</taxon>
        <taxon>Tracheophyta</taxon>
        <taxon>Spermatophyta</taxon>
        <taxon>Magnoliopsida</taxon>
        <taxon>eudicotyledons</taxon>
        <taxon>Gunneridae</taxon>
        <taxon>Pentapetalae</taxon>
        <taxon>rosids</taxon>
        <taxon>fabids</taxon>
        <taxon>Rosales</taxon>
        <taxon>Rosaceae</taxon>
        <taxon>Rosoideae</taxon>
        <taxon>Rosoideae incertae sedis</taxon>
        <taxon>Rosa</taxon>
    </lineage>
</organism>
<sequence length="53" mass="6544">MTFTDIRFLAYGSDCYTYKKLRKKKKLQLRRAYIQWNLYQSIVTETFLLLILF</sequence>
<name>A0A2P6QN74_ROSCH</name>